<dbReference type="PANTHER" id="PTHR36933">
    <property type="entry name" value="SLL0788 PROTEIN"/>
    <property type="match status" value="1"/>
</dbReference>
<evidence type="ECO:0000313" key="4">
    <source>
        <dbReference type="EMBL" id="GAA4811060.1"/>
    </source>
</evidence>
<feature type="region of interest" description="Disordered" evidence="1">
    <location>
        <begin position="1"/>
        <end position="21"/>
    </location>
</feature>
<keyword evidence="2" id="KW-1133">Transmembrane helix</keyword>
<sequence>MSAPTTSDTGPADLDTDEGRPGWWSASPTWAKAFIAGGLALLLVLVGVIGGIAIGRSTATTYGPAADSIDVGFLQDMVVHHNQGVEMAVWARNNTADPEIRQIAYDIESTQTSQTGRMEGWLTLWGDPLTPPSGQFMGWMGMPAAAMPGMASPQDLARLRASTGREMDVVFLQLMLRHHQGGLPMMQTAAAEASVPAVAALAQSMVTSQSSEVGVMTQMLAARGAAPLPAPEMHGGTSMPGMN</sequence>
<protein>
    <submittedName>
        <fullName evidence="4">DUF305 domain-containing protein</fullName>
    </submittedName>
</protein>
<dbReference type="EMBL" id="BAABHO010000073">
    <property type="protein sequence ID" value="GAA4811060.1"/>
    <property type="molecule type" value="Genomic_DNA"/>
</dbReference>
<organism evidence="4 5">
    <name type="scientific">Actinomycetospora chlora</name>
    <dbReference type="NCBI Taxonomy" id="663608"/>
    <lineage>
        <taxon>Bacteria</taxon>
        <taxon>Bacillati</taxon>
        <taxon>Actinomycetota</taxon>
        <taxon>Actinomycetes</taxon>
        <taxon>Pseudonocardiales</taxon>
        <taxon>Pseudonocardiaceae</taxon>
        <taxon>Actinomycetospora</taxon>
    </lineage>
</organism>
<dbReference type="RefSeq" id="WP_345424042.1">
    <property type="nucleotide sequence ID" value="NZ_BAABHO010000073.1"/>
</dbReference>
<proteinExistence type="predicted"/>
<keyword evidence="5" id="KW-1185">Reference proteome</keyword>
<feature type="transmembrane region" description="Helical" evidence="2">
    <location>
        <begin position="33"/>
        <end position="54"/>
    </location>
</feature>
<comment type="caution">
    <text evidence="4">The sequence shown here is derived from an EMBL/GenBank/DDBJ whole genome shotgun (WGS) entry which is preliminary data.</text>
</comment>
<dbReference type="Gene3D" id="1.20.1260.10">
    <property type="match status" value="1"/>
</dbReference>
<keyword evidence="2" id="KW-0472">Membrane</keyword>
<dbReference type="Pfam" id="PF03713">
    <property type="entry name" value="DUF305"/>
    <property type="match status" value="1"/>
</dbReference>
<evidence type="ECO:0000256" key="1">
    <source>
        <dbReference type="SAM" id="MobiDB-lite"/>
    </source>
</evidence>
<feature type="domain" description="DUF305" evidence="3">
    <location>
        <begin position="70"/>
        <end position="220"/>
    </location>
</feature>
<dbReference type="InterPro" id="IPR012347">
    <property type="entry name" value="Ferritin-like"/>
</dbReference>
<accession>A0ABP9CM60</accession>
<gene>
    <name evidence="4" type="ORF">GCM10023200_56090</name>
</gene>
<keyword evidence="2" id="KW-0812">Transmembrane</keyword>
<evidence type="ECO:0000313" key="5">
    <source>
        <dbReference type="Proteomes" id="UP001500928"/>
    </source>
</evidence>
<dbReference type="PANTHER" id="PTHR36933:SF1">
    <property type="entry name" value="SLL0788 PROTEIN"/>
    <property type="match status" value="1"/>
</dbReference>
<dbReference type="Proteomes" id="UP001500928">
    <property type="component" value="Unassembled WGS sequence"/>
</dbReference>
<name>A0ABP9CM60_9PSEU</name>
<dbReference type="InterPro" id="IPR005183">
    <property type="entry name" value="DUF305_CopM-like"/>
</dbReference>
<evidence type="ECO:0000256" key="2">
    <source>
        <dbReference type="SAM" id="Phobius"/>
    </source>
</evidence>
<reference evidence="5" key="1">
    <citation type="journal article" date="2019" name="Int. J. Syst. Evol. Microbiol.">
        <title>The Global Catalogue of Microorganisms (GCM) 10K type strain sequencing project: providing services to taxonomists for standard genome sequencing and annotation.</title>
        <authorList>
            <consortium name="The Broad Institute Genomics Platform"/>
            <consortium name="The Broad Institute Genome Sequencing Center for Infectious Disease"/>
            <person name="Wu L."/>
            <person name="Ma J."/>
        </authorList>
    </citation>
    <scope>NUCLEOTIDE SEQUENCE [LARGE SCALE GENOMIC DNA]</scope>
    <source>
        <strain evidence="5">JCM 17979</strain>
    </source>
</reference>
<evidence type="ECO:0000259" key="3">
    <source>
        <dbReference type="Pfam" id="PF03713"/>
    </source>
</evidence>